<evidence type="ECO:0000313" key="6">
    <source>
        <dbReference type="Proteomes" id="UP000191931"/>
    </source>
</evidence>
<dbReference type="STRING" id="1246637.MTBBW1_2690001"/>
<dbReference type="InterPro" id="IPR011006">
    <property type="entry name" value="CheY-like_superfamily"/>
</dbReference>
<keyword evidence="2" id="KW-0902">Two-component regulatory system</keyword>
<dbReference type="SUPFAM" id="SSF52172">
    <property type="entry name" value="CheY-like"/>
    <property type="match status" value="1"/>
</dbReference>
<feature type="modified residue" description="4-aspartylphosphate" evidence="3">
    <location>
        <position position="33"/>
    </location>
</feature>
<proteinExistence type="predicted"/>
<accession>A0A1W1HFB1</accession>
<organism evidence="5 6">
    <name type="scientific">Desulfamplus magnetovallimortis</name>
    <dbReference type="NCBI Taxonomy" id="1246637"/>
    <lineage>
        <taxon>Bacteria</taxon>
        <taxon>Pseudomonadati</taxon>
        <taxon>Thermodesulfobacteriota</taxon>
        <taxon>Desulfobacteria</taxon>
        <taxon>Desulfobacterales</taxon>
        <taxon>Desulfobacteraceae</taxon>
        <taxon>Desulfamplus</taxon>
    </lineage>
</organism>
<keyword evidence="1 3" id="KW-0597">Phosphoprotein</keyword>
<reference evidence="5 6" key="1">
    <citation type="submission" date="2017-03" db="EMBL/GenBank/DDBJ databases">
        <authorList>
            <person name="Afonso C.L."/>
            <person name="Miller P.J."/>
            <person name="Scott M.A."/>
            <person name="Spackman E."/>
            <person name="Goraichik I."/>
            <person name="Dimitrov K.M."/>
            <person name="Suarez D.L."/>
            <person name="Swayne D.E."/>
        </authorList>
    </citation>
    <scope>NUCLEOTIDE SEQUENCE [LARGE SCALE GENOMIC DNA]</scope>
    <source>
        <strain evidence="5">PRJEB14757</strain>
    </source>
</reference>
<sequence length="114" mass="12764">MLYKMGHHVVSAENGKIALDRLKKEQFDLVLMDVQMPVMDGLSASLAIRDKTSDTLDPDIPVIAMTAHVIEGFQEKCLQSGMNDYIAKPVRPDALQSIVKKWYGYAKRQPLMAS</sequence>
<dbReference type="Proteomes" id="UP000191931">
    <property type="component" value="Unassembled WGS sequence"/>
</dbReference>
<dbReference type="InterPro" id="IPR001789">
    <property type="entry name" value="Sig_transdc_resp-reg_receiver"/>
</dbReference>
<dbReference type="Gene3D" id="3.40.50.2300">
    <property type="match status" value="1"/>
</dbReference>
<evidence type="ECO:0000259" key="4">
    <source>
        <dbReference type="PROSITE" id="PS50110"/>
    </source>
</evidence>
<dbReference type="CDD" id="cd17546">
    <property type="entry name" value="REC_hyHK_CKI1_RcsC-like"/>
    <property type="match status" value="1"/>
</dbReference>
<evidence type="ECO:0000313" key="5">
    <source>
        <dbReference type="EMBL" id="SLM31088.1"/>
    </source>
</evidence>
<dbReference type="SMART" id="SM00448">
    <property type="entry name" value="REC"/>
    <property type="match status" value="1"/>
</dbReference>
<evidence type="ECO:0000256" key="3">
    <source>
        <dbReference type="PROSITE-ProRule" id="PRU00169"/>
    </source>
</evidence>
<protein>
    <recommendedName>
        <fullName evidence="4">Response regulatory domain-containing protein</fullName>
    </recommendedName>
</protein>
<feature type="domain" description="Response regulatory" evidence="4">
    <location>
        <begin position="1"/>
        <end position="103"/>
    </location>
</feature>
<dbReference type="PANTHER" id="PTHR45339">
    <property type="entry name" value="HYBRID SIGNAL TRANSDUCTION HISTIDINE KINASE J"/>
    <property type="match status" value="1"/>
</dbReference>
<dbReference type="GO" id="GO:0000160">
    <property type="term" value="P:phosphorelay signal transduction system"/>
    <property type="evidence" value="ECO:0007669"/>
    <property type="project" value="UniProtKB-KW"/>
</dbReference>
<name>A0A1W1HFB1_9BACT</name>
<evidence type="ECO:0000256" key="2">
    <source>
        <dbReference type="ARBA" id="ARBA00023012"/>
    </source>
</evidence>
<dbReference type="AlphaFoldDB" id="A0A1W1HFB1"/>
<dbReference type="PANTHER" id="PTHR45339:SF1">
    <property type="entry name" value="HYBRID SIGNAL TRANSDUCTION HISTIDINE KINASE J"/>
    <property type="match status" value="1"/>
</dbReference>
<dbReference type="PROSITE" id="PS50110">
    <property type="entry name" value="RESPONSE_REGULATORY"/>
    <property type="match status" value="1"/>
</dbReference>
<gene>
    <name evidence="5" type="ORF">MTBBW1_2690001</name>
</gene>
<dbReference type="EMBL" id="FWEV01000189">
    <property type="protein sequence ID" value="SLM31088.1"/>
    <property type="molecule type" value="Genomic_DNA"/>
</dbReference>
<keyword evidence="6" id="KW-1185">Reference proteome</keyword>
<dbReference type="Pfam" id="PF00072">
    <property type="entry name" value="Response_reg"/>
    <property type="match status" value="1"/>
</dbReference>
<evidence type="ECO:0000256" key="1">
    <source>
        <dbReference type="ARBA" id="ARBA00022553"/>
    </source>
</evidence>